<evidence type="ECO:0000313" key="5">
    <source>
        <dbReference type="Proteomes" id="UP000236621"/>
    </source>
</evidence>
<dbReference type="Proteomes" id="UP000236621">
    <property type="component" value="Unassembled WGS sequence"/>
</dbReference>
<comment type="caution">
    <text evidence="4">The sequence shown here is derived from an EMBL/GenBank/DDBJ whole genome shotgun (WGS) entry which is preliminary data.</text>
</comment>
<protein>
    <submittedName>
        <fullName evidence="4">Nucleosome assembly protein</fullName>
    </submittedName>
</protein>
<dbReference type="SUPFAM" id="SSF143113">
    <property type="entry name" value="NAP-like"/>
    <property type="match status" value="1"/>
</dbReference>
<sequence>KFPPPNKAFARRSQSRAARLPLRLPLRNFWGARIFPLSVCVVASLTGTETRQACPLSLTLLVHLAQHARTLQHTVTMSAENLDIPIAYEQLEDIEDDFEEVELELLRQQNKLTEALYVKREKVISQIPNFWPLVFEQSPADIDEYIQPSDAALLLGSLKSLSVERFELPQGDPRSLAIKFEFAENEYFENTVLEKKFWWRRAKDGWAGLVSEPVDIKWKADKDLTAGLLALASKVWEEDKAGKTEETEAKKKLKEQMANTGLGGVSFFAWFGFRGRNITPEENREATEKEQERRQARREGKEVEVDDDDDDEDEEEDDDEYELEIFPTAEDLAVAIAEDLWPGAIKYFTQAQEQDAMSDMDFESDDDEEMEGADDEADGEDSAPRKKRKAQ</sequence>
<dbReference type="EMBL" id="NRSZ01000623">
    <property type="protein sequence ID" value="PNY26019.1"/>
    <property type="molecule type" value="Genomic_DNA"/>
</dbReference>
<name>A0A2K3QER8_9HYPO</name>
<dbReference type="InterPro" id="IPR037231">
    <property type="entry name" value="NAP-like_sf"/>
</dbReference>
<reference evidence="4 5" key="1">
    <citation type="submission" date="2017-08" db="EMBL/GenBank/DDBJ databases">
        <title>Harnessing the power of phylogenomics to disentangle the directionality and signatures of interkingdom host jumping in the parasitic fungal genus Tolypocladium.</title>
        <authorList>
            <person name="Quandt C.A."/>
            <person name="Patterson W."/>
            <person name="Spatafora J.W."/>
        </authorList>
    </citation>
    <scope>NUCLEOTIDE SEQUENCE [LARGE SCALE GENOMIC DNA]</scope>
    <source>
        <strain evidence="4 5">CBS 113982</strain>
    </source>
</reference>
<gene>
    <name evidence="4" type="ORF">TCAP_04039</name>
</gene>
<proteinExistence type="inferred from homology"/>
<feature type="compositionally biased region" description="Basic and acidic residues" evidence="3">
    <location>
        <begin position="279"/>
        <end position="303"/>
    </location>
</feature>
<evidence type="ECO:0000313" key="4">
    <source>
        <dbReference type="EMBL" id="PNY26019.1"/>
    </source>
</evidence>
<dbReference type="STRING" id="45235.A0A2K3QER8"/>
<organism evidence="4 5">
    <name type="scientific">Tolypocladium capitatum</name>
    <dbReference type="NCBI Taxonomy" id="45235"/>
    <lineage>
        <taxon>Eukaryota</taxon>
        <taxon>Fungi</taxon>
        <taxon>Dikarya</taxon>
        <taxon>Ascomycota</taxon>
        <taxon>Pezizomycotina</taxon>
        <taxon>Sordariomycetes</taxon>
        <taxon>Hypocreomycetidae</taxon>
        <taxon>Hypocreales</taxon>
        <taxon>Ophiocordycipitaceae</taxon>
        <taxon>Tolypocladium</taxon>
    </lineage>
</organism>
<evidence type="ECO:0000256" key="2">
    <source>
        <dbReference type="RuleBase" id="RU003876"/>
    </source>
</evidence>
<evidence type="ECO:0000256" key="1">
    <source>
        <dbReference type="ARBA" id="ARBA00009947"/>
    </source>
</evidence>
<keyword evidence="5" id="KW-1185">Reference proteome</keyword>
<feature type="region of interest" description="Disordered" evidence="3">
    <location>
        <begin position="352"/>
        <end position="391"/>
    </location>
</feature>
<comment type="similarity">
    <text evidence="1 2">Belongs to the nucleosome assembly protein (NAP) family.</text>
</comment>
<dbReference type="Gene3D" id="3.30.1120.90">
    <property type="entry name" value="Nucleosome assembly protein"/>
    <property type="match status" value="1"/>
</dbReference>
<feature type="non-terminal residue" evidence="4">
    <location>
        <position position="1"/>
    </location>
</feature>
<dbReference type="Pfam" id="PF00956">
    <property type="entry name" value="NAP"/>
    <property type="match status" value="1"/>
</dbReference>
<feature type="compositionally biased region" description="Acidic residues" evidence="3">
    <location>
        <begin position="304"/>
        <end position="323"/>
    </location>
</feature>
<evidence type="ECO:0000256" key="3">
    <source>
        <dbReference type="SAM" id="MobiDB-lite"/>
    </source>
</evidence>
<dbReference type="InterPro" id="IPR002164">
    <property type="entry name" value="NAP_family"/>
</dbReference>
<feature type="compositionally biased region" description="Acidic residues" evidence="3">
    <location>
        <begin position="356"/>
        <end position="381"/>
    </location>
</feature>
<dbReference type="GO" id="GO:0005634">
    <property type="term" value="C:nucleus"/>
    <property type="evidence" value="ECO:0007669"/>
    <property type="project" value="InterPro"/>
</dbReference>
<dbReference type="OrthoDB" id="19419at2759"/>
<dbReference type="AlphaFoldDB" id="A0A2K3QER8"/>
<feature type="region of interest" description="Disordered" evidence="3">
    <location>
        <begin position="279"/>
        <end position="327"/>
    </location>
</feature>
<dbReference type="GO" id="GO:0006334">
    <property type="term" value="P:nucleosome assembly"/>
    <property type="evidence" value="ECO:0007669"/>
    <property type="project" value="InterPro"/>
</dbReference>
<dbReference type="PANTHER" id="PTHR11875">
    <property type="entry name" value="TESTIS-SPECIFIC Y-ENCODED PROTEIN"/>
    <property type="match status" value="1"/>
</dbReference>
<accession>A0A2K3QER8</accession>